<keyword evidence="13" id="KW-0732">Signal</keyword>
<keyword evidence="10" id="KW-0325">Glycoprotein</keyword>
<feature type="transmembrane region" description="Helical" evidence="12">
    <location>
        <begin position="797"/>
        <end position="816"/>
    </location>
</feature>
<feature type="compositionally biased region" description="Basic and acidic residues" evidence="11">
    <location>
        <begin position="907"/>
        <end position="1084"/>
    </location>
</feature>
<dbReference type="InterPro" id="IPR008166">
    <property type="entry name" value="Glyco_transf_92"/>
</dbReference>
<dbReference type="Pfam" id="PF01697">
    <property type="entry name" value="Glyco_transf_92"/>
    <property type="match status" value="1"/>
</dbReference>
<evidence type="ECO:0000313" key="16">
    <source>
        <dbReference type="WBParaSite" id="Gr19_v10_g11151.t2"/>
    </source>
</evidence>
<comment type="subcellular location">
    <subcellularLocation>
        <location evidence="1">Membrane</location>
        <topology evidence="1">Multi-pass membrane protein</topology>
    </subcellularLocation>
    <subcellularLocation>
        <location evidence="2">Membrane</location>
        <topology evidence="2">Single-pass membrane protein</topology>
    </subcellularLocation>
</comment>
<keyword evidence="5" id="KW-0328">Glycosyltransferase</keyword>
<evidence type="ECO:0000256" key="9">
    <source>
        <dbReference type="ARBA" id="ARBA00023136"/>
    </source>
</evidence>
<evidence type="ECO:0000256" key="12">
    <source>
        <dbReference type="SAM" id="Phobius"/>
    </source>
</evidence>
<evidence type="ECO:0000256" key="10">
    <source>
        <dbReference type="ARBA" id="ARBA00023180"/>
    </source>
</evidence>
<dbReference type="GO" id="GO:0018996">
    <property type="term" value="P:molting cycle, collagen and cuticulin-based cuticle"/>
    <property type="evidence" value="ECO:0007669"/>
    <property type="project" value="TreeGrafter"/>
</dbReference>
<dbReference type="InterPro" id="IPR003392">
    <property type="entry name" value="PTHD_SSD"/>
</dbReference>
<evidence type="ECO:0000256" key="2">
    <source>
        <dbReference type="ARBA" id="ARBA00004167"/>
    </source>
</evidence>
<dbReference type="Pfam" id="PF02460">
    <property type="entry name" value="Patched"/>
    <property type="match status" value="1"/>
</dbReference>
<dbReference type="Gene3D" id="1.20.1640.10">
    <property type="entry name" value="Multidrug efflux transporter AcrB transmembrane domain"/>
    <property type="match status" value="1"/>
</dbReference>
<name>A0A914GTM4_GLORO</name>
<keyword evidence="8 12" id="KW-1133">Transmembrane helix</keyword>
<evidence type="ECO:0000256" key="13">
    <source>
        <dbReference type="SAM" id="SignalP"/>
    </source>
</evidence>
<feature type="transmembrane region" description="Helical" evidence="12">
    <location>
        <begin position="733"/>
        <end position="755"/>
    </location>
</feature>
<evidence type="ECO:0000256" key="4">
    <source>
        <dbReference type="ARBA" id="ARBA00007647"/>
    </source>
</evidence>
<evidence type="ECO:0000256" key="5">
    <source>
        <dbReference type="ARBA" id="ARBA00022676"/>
    </source>
</evidence>
<proteinExistence type="inferred from homology"/>
<dbReference type="SUPFAM" id="SSF82866">
    <property type="entry name" value="Multidrug efflux transporter AcrB transmembrane domain"/>
    <property type="match status" value="1"/>
</dbReference>
<dbReference type="PANTHER" id="PTHR10796:SF90">
    <property type="entry name" value="SSD DOMAIN-CONTAINING PROTEIN"/>
    <property type="match status" value="1"/>
</dbReference>
<dbReference type="GO" id="GO:0005886">
    <property type="term" value="C:plasma membrane"/>
    <property type="evidence" value="ECO:0007669"/>
    <property type="project" value="TreeGrafter"/>
</dbReference>
<keyword evidence="6" id="KW-0808">Transferase</keyword>
<sequence length="1084" mass="124536">MSFLPHLAPLLLLLQRLLLLQSSLTSQPLLLFFTRAFFYPRSSHINGLHSLHNVVIVLVTGDRRMAAFPSSNSDIICGTFTGLHQWKHLMATKIEPLHIGYEHAPCRLAIYRIICHSFPFQNAFQQRIGLRIGGSSPIEMDVTLADQTPRQLVVCPGRVFLFDQWHLLITSLELYRLHRIDLVLVHVHSVHPSLMALLRLYEEEGIVRVRPSLRMPSGDNSLAFDPNSETLWNNQLVNFHDCLYTFKESSDFIAFPDWDDLLITPASTPLPVELHNFVSVHPDSAALLPKRFPGHFPTIAQLSSDGREMADRLIREVRFSVWPSDAQFISKVLLRPKFVSGVDLHGPAGTIAWGHQSVELPVEKAFFIHARDYQRNPRITQRLPSAPSLISNLATFLTRHNASLSNLPKSERFLSTLNECLGRIEAKLMEKVAETSSDGLAWECVGADNRWSTPLNAGHFRFYVLEEEAMARFHGIRCLPHFPFVLSLALSLFLCFGITKLQLKDHFRDGYTPQNAPSWVETAEMRRFWNSSGDPMKTLVLIRSKLPDGNMLRLGLLSQSVQLHQFIMHEFASQLDDGAAPFTYSDLCHPYCEFNYPLELFVDGLNQSMEEESGQASSTRGQLNNLSFPVATVHSFQLRLEWFFFGVSLSEGKKAGANPEQRLTNMDSVRMIQLTFNADRSTPKKNNELSLWETSLYDFLRLDYNDPFLDVQVIGMDILDNEMTRDAHETVPFFAAGLLLIVAFVALNVFGAIYFRNVRLSAFGAVFLILATVSCPLLAICSTYGGMALMGFRINSFLLVLPYLVLGIGVDDGFLLMHRWFQLIEHIKCPSQRLRIVLADIGPSITVTTFTNVISFGIGAFTPTPEISLFCFGTALALTFDYTLQIAWGEGRWRRLGNGLKEEAEEEKEKKREESEEEKEKKREEAEEEKEKKREESEEEKEAKREEAEEEKEKKREESEEEKEAKREEAEEEKEKKREESEEEKEAKREEAEEEKEKKREESEEEKEAKREEAEEEKEKKREESEEEKEAKREEAEEEKEKKREESEEEKEAKREEAEEEKEKKREESEEEKETKREEAGRRE</sequence>
<evidence type="ECO:0000313" key="15">
    <source>
        <dbReference type="Proteomes" id="UP000887572"/>
    </source>
</evidence>
<feature type="domain" description="SSD" evidence="14">
    <location>
        <begin position="736"/>
        <end position="886"/>
    </location>
</feature>
<feature type="chain" id="PRO_5036779229" evidence="13">
    <location>
        <begin position="26"/>
        <end position="1084"/>
    </location>
</feature>
<organism evidence="15 16">
    <name type="scientific">Globodera rostochiensis</name>
    <name type="common">Golden nematode worm</name>
    <name type="synonym">Heterodera rostochiensis</name>
    <dbReference type="NCBI Taxonomy" id="31243"/>
    <lineage>
        <taxon>Eukaryota</taxon>
        <taxon>Metazoa</taxon>
        <taxon>Ecdysozoa</taxon>
        <taxon>Nematoda</taxon>
        <taxon>Chromadorea</taxon>
        <taxon>Rhabditida</taxon>
        <taxon>Tylenchina</taxon>
        <taxon>Tylenchomorpha</taxon>
        <taxon>Tylenchoidea</taxon>
        <taxon>Heteroderidae</taxon>
        <taxon>Heteroderinae</taxon>
        <taxon>Globodera</taxon>
    </lineage>
</organism>
<evidence type="ECO:0000256" key="1">
    <source>
        <dbReference type="ARBA" id="ARBA00004141"/>
    </source>
</evidence>
<protein>
    <submittedName>
        <fullName evidence="16">SSD domain-containing protein</fullName>
    </submittedName>
</protein>
<dbReference type="PANTHER" id="PTHR10796">
    <property type="entry name" value="PATCHED-RELATED"/>
    <property type="match status" value="1"/>
</dbReference>
<keyword evidence="15" id="KW-1185">Reference proteome</keyword>
<evidence type="ECO:0000256" key="11">
    <source>
        <dbReference type="SAM" id="MobiDB-lite"/>
    </source>
</evidence>
<evidence type="ECO:0000256" key="6">
    <source>
        <dbReference type="ARBA" id="ARBA00022679"/>
    </source>
</evidence>
<evidence type="ECO:0000256" key="8">
    <source>
        <dbReference type="ARBA" id="ARBA00022989"/>
    </source>
</evidence>
<dbReference type="PROSITE" id="PS50156">
    <property type="entry name" value="SSD"/>
    <property type="match status" value="1"/>
</dbReference>
<accession>A0A914GTM4</accession>
<dbReference type="GO" id="GO:0030659">
    <property type="term" value="C:cytoplasmic vesicle membrane"/>
    <property type="evidence" value="ECO:0007669"/>
    <property type="project" value="TreeGrafter"/>
</dbReference>
<dbReference type="InterPro" id="IPR051697">
    <property type="entry name" value="Patched_domain-protein"/>
</dbReference>
<dbReference type="GO" id="GO:0016757">
    <property type="term" value="F:glycosyltransferase activity"/>
    <property type="evidence" value="ECO:0007669"/>
    <property type="project" value="UniProtKB-KW"/>
</dbReference>
<keyword evidence="7 12" id="KW-0812">Transmembrane</keyword>
<feature type="region of interest" description="Disordered" evidence="11">
    <location>
        <begin position="903"/>
        <end position="1084"/>
    </location>
</feature>
<comment type="similarity">
    <text evidence="3">Belongs to the patched family.</text>
</comment>
<dbReference type="InterPro" id="IPR000731">
    <property type="entry name" value="SSD"/>
</dbReference>
<feature type="signal peptide" evidence="13">
    <location>
        <begin position="1"/>
        <end position="25"/>
    </location>
</feature>
<feature type="transmembrane region" description="Helical" evidence="12">
    <location>
        <begin position="837"/>
        <end position="861"/>
    </location>
</feature>
<dbReference type="WBParaSite" id="Gr19_v10_g11151.t2">
    <property type="protein sequence ID" value="Gr19_v10_g11151.t2"/>
    <property type="gene ID" value="Gr19_v10_g11151"/>
</dbReference>
<keyword evidence="9 12" id="KW-0472">Membrane</keyword>
<evidence type="ECO:0000256" key="7">
    <source>
        <dbReference type="ARBA" id="ARBA00022692"/>
    </source>
</evidence>
<reference evidence="16" key="1">
    <citation type="submission" date="2022-11" db="UniProtKB">
        <authorList>
            <consortium name="WormBaseParasite"/>
        </authorList>
    </citation>
    <scope>IDENTIFICATION</scope>
</reference>
<dbReference type="GO" id="GO:0006897">
    <property type="term" value="P:endocytosis"/>
    <property type="evidence" value="ECO:0007669"/>
    <property type="project" value="TreeGrafter"/>
</dbReference>
<evidence type="ECO:0000259" key="14">
    <source>
        <dbReference type="PROSITE" id="PS50156"/>
    </source>
</evidence>
<feature type="transmembrane region" description="Helical" evidence="12">
    <location>
        <begin position="867"/>
        <end position="888"/>
    </location>
</feature>
<evidence type="ECO:0000256" key="3">
    <source>
        <dbReference type="ARBA" id="ARBA00005585"/>
    </source>
</evidence>
<dbReference type="Proteomes" id="UP000887572">
    <property type="component" value="Unplaced"/>
</dbReference>
<dbReference type="AlphaFoldDB" id="A0A914GTM4"/>
<feature type="transmembrane region" description="Helical" evidence="12">
    <location>
        <begin position="762"/>
        <end position="785"/>
    </location>
</feature>
<comment type="similarity">
    <text evidence="4">Belongs to the glycosyltransferase 92 family.</text>
</comment>